<dbReference type="Proteomes" id="UP000805193">
    <property type="component" value="Unassembled WGS sequence"/>
</dbReference>
<dbReference type="EMBL" id="JABSTQ010009345">
    <property type="protein sequence ID" value="KAG0430188.1"/>
    <property type="molecule type" value="Genomic_DNA"/>
</dbReference>
<organism evidence="1 2">
    <name type="scientific">Ixodes persulcatus</name>
    <name type="common">Taiga tick</name>
    <dbReference type="NCBI Taxonomy" id="34615"/>
    <lineage>
        <taxon>Eukaryota</taxon>
        <taxon>Metazoa</taxon>
        <taxon>Ecdysozoa</taxon>
        <taxon>Arthropoda</taxon>
        <taxon>Chelicerata</taxon>
        <taxon>Arachnida</taxon>
        <taxon>Acari</taxon>
        <taxon>Parasitiformes</taxon>
        <taxon>Ixodida</taxon>
        <taxon>Ixodoidea</taxon>
        <taxon>Ixodidae</taxon>
        <taxon>Ixodinae</taxon>
        <taxon>Ixodes</taxon>
    </lineage>
</organism>
<evidence type="ECO:0000313" key="1">
    <source>
        <dbReference type="EMBL" id="KAG0430188.1"/>
    </source>
</evidence>
<protein>
    <submittedName>
        <fullName evidence="1">Uncharacterized protein</fullName>
    </submittedName>
</protein>
<gene>
    <name evidence="1" type="ORF">HPB47_022924</name>
</gene>
<accession>A0AC60Q9H9</accession>
<sequence>MNELPKVLPVWTNAAEQGLADLKVFAVDSRLHPDYGGAGVDVSVDGRGDIQCTALKHHDAKSTRLCARNITLPFGLPNTVLSLQERCLQPQLDLNERIDFYEFSLLKDRPWARRQAPLGNCVRDMLEAVRIRKGKRPFENMKIHYGLQDLLEARPTSMQHRECNWGYTGGCLALVPAAVGGGTTLLCHPCGVDLNNLAISELSQNEDPDGPLVRKTGTVVLQKPEGSKSPIFQVCTRRIEDEICCCIRLEDRCQYVCLYDSVGEDPMVLADFSYDDTLCFVAPSTYIMGELLSVTRAGTILLQNCEDREPTWQATASHEVENCDQWWCCDFGSHPRSVLFMDHVAVYALDARSSGTRRRKLCSVERDPFLNDKFTLFRQNPVNLHQVYLASSVMLSLWDERYPMQPMLTWNHGLKYSPTFLDAVVAPCGQGDPRDLYLTLGSQRSREVAVFSVSQESTSLQPVSLLPPWHLSKPCDFSNQLEYQGCKVEATIVKRATAPLIGACVVTCSGGNLSALQLTSFGDLFCQDFVVDDEHLASRGSHKFGMGSDLIPVSKIQESVQSWTELAKVVPIPEEEGRFIEFRSIPDCKERLGLPFDTHEATAGKTHPEEHGHHRFRRPELEELVLRARAEKRTIHFSEWSRALGEENIAECSEDGSEVDDLSKLLGAIHLTSLDKTGMRYLEKWTETTHDEWQLPESTADVSFTGLPRSPNPEPKERAKVPPARPPVDAITIHDDDDLHTGFSQEVTDFHTVEARTSSHRVEADADWVVNEDDGFLSLSEAPVAKEASRRPGRSGKQALKRKRAVSDGF</sequence>
<reference evidence="1 2" key="1">
    <citation type="journal article" date="2020" name="Cell">
        <title>Large-Scale Comparative Analyses of Tick Genomes Elucidate Their Genetic Diversity and Vector Capacities.</title>
        <authorList>
            <consortium name="Tick Genome and Microbiome Consortium (TIGMIC)"/>
            <person name="Jia N."/>
            <person name="Wang J."/>
            <person name="Shi W."/>
            <person name="Du L."/>
            <person name="Sun Y."/>
            <person name="Zhan W."/>
            <person name="Jiang J.F."/>
            <person name="Wang Q."/>
            <person name="Zhang B."/>
            <person name="Ji P."/>
            <person name="Bell-Sakyi L."/>
            <person name="Cui X.M."/>
            <person name="Yuan T.T."/>
            <person name="Jiang B.G."/>
            <person name="Yang W.F."/>
            <person name="Lam T.T."/>
            <person name="Chang Q.C."/>
            <person name="Ding S.J."/>
            <person name="Wang X.J."/>
            <person name="Zhu J.G."/>
            <person name="Ruan X.D."/>
            <person name="Zhao L."/>
            <person name="Wei J.T."/>
            <person name="Ye R.Z."/>
            <person name="Que T.C."/>
            <person name="Du C.H."/>
            <person name="Zhou Y.H."/>
            <person name="Cheng J.X."/>
            <person name="Dai P.F."/>
            <person name="Guo W.B."/>
            <person name="Han X.H."/>
            <person name="Huang E.J."/>
            <person name="Li L.F."/>
            <person name="Wei W."/>
            <person name="Gao Y.C."/>
            <person name="Liu J.Z."/>
            <person name="Shao H.Z."/>
            <person name="Wang X."/>
            <person name="Wang C.C."/>
            <person name="Yang T.C."/>
            <person name="Huo Q.B."/>
            <person name="Li W."/>
            <person name="Chen H.Y."/>
            <person name="Chen S.E."/>
            <person name="Zhou L.G."/>
            <person name="Ni X.B."/>
            <person name="Tian J.H."/>
            <person name="Sheng Y."/>
            <person name="Liu T."/>
            <person name="Pan Y.S."/>
            <person name="Xia L.Y."/>
            <person name="Li J."/>
            <person name="Zhao F."/>
            <person name="Cao W.C."/>
        </authorList>
    </citation>
    <scope>NUCLEOTIDE SEQUENCE [LARGE SCALE GENOMIC DNA]</scope>
    <source>
        <strain evidence="1">Iper-2018</strain>
    </source>
</reference>
<comment type="caution">
    <text evidence="1">The sequence shown here is derived from an EMBL/GenBank/DDBJ whole genome shotgun (WGS) entry which is preliminary data.</text>
</comment>
<evidence type="ECO:0000313" key="2">
    <source>
        <dbReference type="Proteomes" id="UP000805193"/>
    </source>
</evidence>
<proteinExistence type="predicted"/>
<name>A0AC60Q9H9_IXOPE</name>
<keyword evidence="2" id="KW-1185">Reference proteome</keyword>